<keyword evidence="1" id="KW-1133">Transmembrane helix</keyword>
<evidence type="ECO:0000313" key="2">
    <source>
        <dbReference type="EMBL" id="VFJ14095.1"/>
    </source>
</evidence>
<dbReference type="AlphaFoldDB" id="A0A484IBD3"/>
<dbReference type="KEGG" id="nfn:NFRAN_1773"/>
<dbReference type="Proteomes" id="UP000294299">
    <property type="component" value="Chromosome NFRAN"/>
</dbReference>
<protein>
    <submittedName>
        <fullName evidence="2">Uncharacterized protein</fullName>
    </submittedName>
</protein>
<accession>A0A484IBD3</accession>
<evidence type="ECO:0000313" key="3">
    <source>
        <dbReference type="Proteomes" id="UP000294299"/>
    </source>
</evidence>
<sequence>MILNLEKIFSSYNPRCCYLLIAVLSIVLVSSIFFQNLSFSQSANNDTQNFQTIKTDNSENFVIPFTDTNADRRNPVQYVFDEPKSSNWIVSIFNNLSYYNSPDSKTIIKLQERPPSEKFVELMLFGDQSKRFIVSVNTNETGYIRMYENSQDGWSTDGPIMVSHANVQGLTVTNGKRIVLDKLGMEGFDVGSISVYGKDDSSSPDSTYGGSIEFQVLSGDYSQSVLYFMPLVMVVGVGGIVIGLLIWKKRR</sequence>
<name>A0A484IBD3_9ARCH</name>
<organism evidence="2 3">
    <name type="scientific">Candidatus Nitrosocosmicus franklandianus</name>
    <dbReference type="NCBI Taxonomy" id="1798806"/>
    <lineage>
        <taxon>Archaea</taxon>
        <taxon>Nitrososphaerota</taxon>
        <taxon>Nitrososphaeria</taxon>
        <taxon>Nitrososphaerales</taxon>
        <taxon>Nitrososphaeraceae</taxon>
        <taxon>Candidatus Nitrosocosmicus</taxon>
    </lineage>
</organism>
<evidence type="ECO:0000256" key="1">
    <source>
        <dbReference type="SAM" id="Phobius"/>
    </source>
</evidence>
<keyword evidence="1" id="KW-0812">Transmembrane</keyword>
<proteinExistence type="predicted"/>
<reference evidence="2 3" key="1">
    <citation type="submission" date="2019-02" db="EMBL/GenBank/DDBJ databases">
        <authorList>
            <person name="Lehtovirta-Morley E L."/>
        </authorList>
    </citation>
    <scope>NUCLEOTIDE SEQUENCE [LARGE SCALE GENOMIC DNA]</scope>
    <source>
        <strain evidence="2">NFRAN1</strain>
    </source>
</reference>
<keyword evidence="3" id="KW-1185">Reference proteome</keyword>
<dbReference type="EMBL" id="LR216287">
    <property type="protein sequence ID" value="VFJ14095.1"/>
    <property type="molecule type" value="Genomic_DNA"/>
</dbReference>
<keyword evidence="1" id="KW-0472">Membrane</keyword>
<feature type="transmembrane region" description="Helical" evidence="1">
    <location>
        <begin position="16"/>
        <end position="34"/>
    </location>
</feature>
<feature type="transmembrane region" description="Helical" evidence="1">
    <location>
        <begin position="225"/>
        <end position="247"/>
    </location>
</feature>
<gene>
    <name evidence="2" type="ORF">NFRAN_1773</name>
</gene>